<protein>
    <recommendedName>
        <fullName evidence="4">Transposase</fullName>
    </recommendedName>
</protein>
<gene>
    <name evidence="2" type="ORF">HJG40_03545</name>
</gene>
<evidence type="ECO:0008006" key="4">
    <source>
        <dbReference type="Google" id="ProtNLM"/>
    </source>
</evidence>
<dbReference type="Proteomes" id="UP001197028">
    <property type="component" value="Unassembled WGS sequence"/>
</dbReference>
<feature type="compositionally biased region" description="Polar residues" evidence="1">
    <location>
        <begin position="29"/>
        <end position="41"/>
    </location>
</feature>
<dbReference type="RefSeq" id="WP_215862956.1">
    <property type="nucleotide sequence ID" value="NZ_JABELD010000023.1"/>
</dbReference>
<reference evidence="2 3" key="1">
    <citation type="journal article" date="2021" name="ISME J.">
        <title>Genomic evolution of the class Acidithiobacillia: deep-branching Proteobacteria living in extreme acidic conditions.</title>
        <authorList>
            <person name="Moya-Beltran A."/>
            <person name="Beard S."/>
            <person name="Rojas-Villalobos C."/>
            <person name="Issotta F."/>
            <person name="Gallardo Y."/>
            <person name="Ulloa R."/>
            <person name="Giaveno A."/>
            <person name="Degli Esposti M."/>
            <person name="Johnson D.B."/>
            <person name="Quatrini R."/>
        </authorList>
    </citation>
    <scope>NUCLEOTIDE SEQUENCE [LARGE SCALE GENOMIC DNA]</scope>
    <source>
        <strain evidence="2 3">ATCC 19703</strain>
    </source>
</reference>
<name>A0ABS5ZN34_9PROT</name>
<sequence>MESGLPGVEHKTHGRIASVGQKNADKPQKTGQQWPKPTQNERFQKIRGEIWQWSEVKTDWLLSS</sequence>
<evidence type="ECO:0000313" key="3">
    <source>
        <dbReference type="Proteomes" id="UP001197028"/>
    </source>
</evidence>
<dbReference type="EMBL" id="JABELD010000023">
    <property type="protein sequence ID" value="MBU2737895.1"/>
    <property type="molecule type" value="Genomic_DNA"/>
</dbReference>
<feature type="region of interest" description="Disordered" evidence="1">
    <location>
        <begin position="1"/>
        <end position="42"/>
    </location>
</feature>
<keyword evidence="3" id="KW-1185">Reference proteome</keyword>
<organism evidence="2 3">
    <name type="scientific">Acidithiobacillus concretivorus</name>
    <dbReference type="NCBI Taxonomy" id="3063952"/>
    <lineage>
        <taxon>Bacteria</taxon>
        <taxon>Pseudomonadati</taxon>
        <taxon>Pseudomonadota</taxon>
        <taxon>Acidithiobacillia</taxon>
        <taxon>Acidithiobacillales</taxon>
        <taxon>Acidithiobacillaceae</taxon>
        <taxon>Acidithiobacillus</taxon>
    </lineage>
</organism>
<proteinExistence type="predicted"/>
<evidence type="ECO:0000313" key="2">
    <source>
        <dbReference type="EMBL" id="MBU2737895.1"/>
    </source>
</evidence>
<comment type="caution">
    <text evidence="2">The sequence shown here is derived from an EMBL/GenBank/DDBJ whole genome shotgun (WGS) entry which is preliminary data.</text>
</comment>
<accession>A0ABS5ZN34</accession>
<evidence type="ECO:0000256" key="1">
    <source>
        <dbReference type="SAM" id="MobiDB-lite"/>
    </source>
</evidence>